<proteinExistence type="predicted"/>
<dbReference type="EMBL" id="BAAAOR010000040">
    <property type="protein sequence ID" value="GAA1543511.1"/>
    <property type="molecule type" value="Genomic_DNA"/>
</dbReference>
<dbReference type="RefSeq" id="WP_181410850.1">
    <property type="nucleotide sequence ID" value="NZ_BAAAOR010000040.1"/>
</dbReference>
<name>A0ABN2BPM5_9ACTN</name>
<gene>
    <name evidence="1" type="ORF">GCM10009788_52500</name>
</gene>
<reference evidence="1 2" key="1">
    <citation type="journal article" date="2019" name="Int. J. Syst. Evol. Microbiol.">
        <title>The Global Catalogue of Microorganisms (GCM) 10K type strain sequencing project: providing services to taxonomists for standard genome sequencing and annotation.</title>
        <authorList>
            <consortium name="The Broad Institute Genomics Platform"/>
            <consortium name="The Broad Institute Genome Sequencing Center for Infectious Disease"/>
            <person name="Wu L."/>
            <person name="Ma J."/>
        </authorList>
    </citation>
    <scope>NUCLEOTIDE SEQUENCE [LARGE SCALE GENOMIC DNA]</scope>
    <source>
        <strain evidence="1 2">JCM 14942</strain>
    </source>
</reference>
<comment type="caution">
    <text evidence="1">The sequence shown here is derived from an EMBL/GenBank/DDBJ whole genome shotgun (WGS) entry which is preliminary data.</text>
</comment>
<protein>
    <submittedName>
        <fullName evidence="1">Uncharacterized protein</fullName>
    </submittedName>
</protein>
<sequence>MFTRDGFLTFLFKQADKAGYGYANGPNFEAIPGLEDAAADFIEALVRDLGGEQ</sequence>
<keyword evidence="2" id="KW-1185">Reference proteome</keyword>
<accession>A0ABN2BPM5</accession>
<evidence type="ECO:0000313" key="2">
    <source>
        <dbReference type="Proteomes" id="UP001500842"/>
    </source>
</evidence>
<organism evidence="1 2">
    <name type="scientific">Nocardioides humi</name>
    <dbReference type="NCBI Taxonomy" id="449461"/>
    <lineage>
        <taxon>Bacteria</taxon>
        <taxon>Bacillati</taxon>
        <taxon>Actinomycetota</taxon>
        <taxon>Actinomycetes</taxon>
        <taxon>Propionibacteriales</taxon>
        <taxon>Nocardioidaceae</taxon>
        <taxon>Nocardioides</taxon>
    </lineage>
</organism>
<evidence type="ECO:0000313" key="1">
    <source>
        <dbReference type="EMBL" id="GAA1543511.1"/>
    </source>
</evidence>
<dbReference type="Proteomes" id="UP001500842">
    <property type="component" value="Unassembled WGS sequence"/>
</dbReference>